<dbReference type="Proteomes" id="UP000041254">
    <property type="component" value="Unassembled WGS sequence"/>
</dbReference>
<gene>
    <name evidence="1" type="ORF">Vbra_16673</name>
</gene>
<proteinExistence type="predicted"/>
<reference evidence="1 2" key="1">
    <citation type="submission" date="2014-11" db="EMBL/GenBank/DDBJ databases">
        <authorList>
            <person name="Zhu J."/>
            <person name="Qi W."/>
            <person name="Song R."/>
        </authorList>
    </citation>
    <scope>NUCLEOTIDE SEQUENCE [LARGE SCALE GENOMIC DNA]</scope>
</reference>
<name>A0A0G4G142_VITBC</name>
<dbReference type="VEuPathDB" id="CryptoDB:Vbra_16673"/>
<sequence>MAKANQMSEMGTRDEMLKQIQGYQTNQARVNSGIGRLTQMDTSAITPLMVANVTRQLANESARLAQLADSIDSTIALTTHTRTQARRLHVTDIPAGPMSIVLAFSDLTTVGRFKSTARHFRNALRPIIRNIRLRRAIECAGVWAVVRFDDQLSHGDVMKAMWVMEEEGEAGWVEAADTLRLSEHLGCCQLPVTVGAGDMQTHASKADFLALPRFCAQWMLVGRNVVLRRRTGQQDGTLQLFRHNHEIRIIHNQPGFAITLNPPLPHPNRPIHPFSQHPFQQHAKPHDPPVCQRIGWDDVVGLVAVGAHDWRAFSSASSMLKRLMLNYRVMVGDGISHSPIVAVDRSVCGGYLDRIVTQSPHTPLDECSHVTAYEAVDGACV</sequence>
<protein>
    <submittedName>
        <fullName evidence="1">Uncharacterized protein</fullName>
    </submittedName>
</protein>
<dbReference type="InParanoid" id="A0A0G4G142"/>
<accession>A0A0G4G142</accession>
<evidence type="ECO:0000313" key="1">
    <source>
        <dbReference type="EMBL" id="CEM21707.1"/>
    </source>
</evidence>
<dbReference type="AlphaFoldDB" id="A0A0G4G142"/>
<dbReference type="PhylomeDB" id="A0A0G4G142"/>
<dbReference type="EMBL" id="CDMY01000542">
    <property type="protein sequence ID" value="CEM21707.1"/>
    <property type="molecule type" value="Genomic_DNA"/>
</dbReference>
<keyword evidence="2" id="KW-1185">Reference proteome</keyword>
<evidence type="ECO:0000313" key="2">
    <source>
        <dbReference type="Proteomes" id="UP000041254"/>
    </source>
</evidence>
<organism evidence="1 2">
    <name type="scientific">Vitrella brassicaformis (strain CCMP3155)</name>
    <dbReference type="NCBI Taxonomy" id="1169540"/>
    <lineage>
        <taxon>Eukaryota</taxon>
        <taxon>Sar</taxon>
        <taxon>Alveolata</taxon>
        <taxon>Colpodellida</taxon>
        <taxon>Vitrellaceae</taxon>
        <taxon>Vitrella</taxon>
    </lineage>
</organism>